<comment type="similarity">
    <text evidence="1 8">Belongs to the outer membrane factor (OMF) (TC 1.B.17) family.</text>
</comment>
<organism evidence="10">
    <name type="scientific">Pseudomonas aeruginosa</name>
    <dbReference type="NCBI Taxonomy" id="287"/>
    <lineage>
        <taxon>Bacteria</taxon>
        <taxon>Pseudomonadati</taxon>
        <taxon>Pseudomonadota</taxon>
        <taxon>Gammaproteobacteria</taxon>
        <taxon>Pseudomonadales</taxon>
        <taxon>Pseudomonadaceae</taxon>
        <taxon>Pseudomonas</taxon>
    </lineage>
</organism>
<evidence type="ECO:0000256" key="1">
    <source>
        <dbReference type="ARBA" id="ARBA00007613"/>
    </source>
</evidence>
<proteinExistence type="inferred from homology"/>
<dbReference type="Pfam" id="PF02321">
    <property type="entry name" value="OEP"/>
    <property type="match status" value="2"/>
</dbReference>
<dbReference type="Gene3D" id="1.20.1600.10">
    <property type="entry name" value="Outer membrane efflux proteins (OEP)"/>
    <property type="match status" value="1"/>
</dbReference>
<dbReference type="Gene3D" id="2.40.30.170">
    <property type="match status" value="1"/>
</dbReference>
<evidence type="ECO:0000256" key="7">
    <source>
        <dbReference type="ARBA" id="ARBA00023288"/>
    </source>
</evidence>
<dbReference type="SUPFAM" id="SSF56954">
    <property type="entry name" value="Outer membrane efflux proteins (OEP)"/>
    <property type="match status" value="1"/>
</dbReference>
<evidence type="ECO:0000313" key="10">
    <source>
        <dbReference type="EMBL" id="VVH80221.1"/>
    </source>
</evidence>
<evidence type="ECO:0000256" key="2">
    <source>
        <dbReference type="ARBA" id="ARBA00022452"/>
    </source>
</evidence>
<evidence type="ECO:0000256" key="8">
    <source>
        <dbReference type="RuleBase" id="RU362097"/>
    </source>
</evidence>
<keyword evidence="5 8" id="KW-0564">Palmitate</keyword>
<dbReference type="PANTHER" id="PTHR30203:SF21">
    <property type="entry name" value="OUTER MEMBRANE COMPONENT OF MULTIDRUG EFFLUX PUMP-RELATED"/>
    <property type="match status" value="1"/>
</dbReference>
<feature type="compositionally biased region" description="Basic residues" evidence="9">
    <location>
        <begin position="553"/>
        <end position="570"/>
    </location>
</feature>
<dbReference type="PANTHER" id="PTHR30203">
    <property type="entry name" value="OUTER MEMBRANE CATION EFFLUX PROTEIN"/>
    <property type="match status" value="1"/>
</dbReference>
<keyword evidence="6" id="KW-0998">Cell outer membrane</keyword>
<feature type="compositionally biased region" description="Basic and acidic residues" evidence="9">
    <location>
        <begin position="675"/>
        <end position="688"/>
    </location>
</feature>
<comment type="subcellular location">
    <subcellularLocation>
        <location evidence="8">Cell outer membrane</location>
        <topology evidence="8">Lipid-anchor</topology>
    </subcellularLocation>
</comment>
<dbReference type="GO" id="GO:0009279">
    <property type="term" value="C:cell outer membrane"/>
    <property type="evidence" value="ECO:0007669"/>
    <property type="project" value="UniProtKB-SubCell"/>
</dbReference>
<gene>
    <name evidence="10" type="primary">emrK_1</name>
    <name evidence="10" type="ORF">TUEID40_01376</name>
</gene>
<name>A0A5E5QW68_PSEAI</name>
<accession>A0A5E5QW68</accession>
<dbReference type="NCBIfam" id="TIGR01845">
    <property type="entry name" value="outer_NodT"/>
    <property type="match status" value="1"/>
</dbReference>
<evidence type="ECO:0000256" key="6">
    <source>
        <dbReference type="ARBA" id="ARBA00023237"/>
    </source>
</evidence>
<dbReference type="GO" id="GO:0015562">
    <property type="term" value="F:efflux transmembrane transporter activity"/>
    <property type="evidence" value="ECO:0007669"/>
    <property type="project" value="InterPro"/>
</dbReference>
<dbReference type="Gene3D" id="2.20.200.10">
    <property type="entry name" value="Outer membrane efflux proteins (OEP)"/>
    <property type="match status" value="1"/>
</dbReference>
<sequence length="864" mass="94342">MPLASHLRCVALALGISTALGCANRNQPAPRAESLDPGLSRVAGTRGDALPAQWWTLYQDPGLNHLVAAALRHNRDLAAADAHARALLGHLRGAQGERWPRTEVGYGYQYGRDGDDQTLAEATDEDLRSQWKHTARLDLSYQLDLWGEVRARIAAAKADAEAAQAARDLLRVSVASQTTLAYVRACALARRAEVQRRSVGLLDASLALSERQLAAGLSSELQRRRLLALRERTRAALPMLEARRRAALYELALLSGRSPRQLDAPAATCAGIPQLRRALPTGDGWSLLARRPDVRAAERRLAAADARRALAKAELYPRISFAVGAETSAVTLAGLGGSGALAYAAGPLLSWRFPNRESARGRLDSAAAERDAALARFDGAVLGALREVERALALYAGERQRRADLQRALDEQRHAYRLARSNYRAGALDALELLDSQRSLVADRARLVDAEMRVAERRSNCSGLSAAAGKPLPAPPTRKTDNEPGNQGTHRTHHWRNHASSHAPAPNLAAERPRRRHRARRPAGLVVEQRTLPGGHRRCLCTRRLGGGQRAGLRLRRRGAGGRRRRRPGRRPAAAPGPARLPPAPARRRGPRSGGAGGAGSPAREAGDLDRQLLEQAQTISRARADGEAARAEWRRAETDWRRYRQLADEHATSRQRLENADAAHQRARAAARRASAEEGRQRAARDVLKSRRREAEAALAQRQAELQEAAAARELARHALDDTEIRAPFAGRVGQRKVRLRQYVTPGLPLLAAVPLEQAYVVANYKETQLERIRPGQPVELEVDTFGRRWRGRVDSVAPASGAVFALLPPDNATGNFTKIVQRFPVRIRLDADAAERGRLLPGMSVIATVDTREPDGASADER</sequence>
<dbReference type="SUPFAM" id="SSF111369">
    <property type="entry name" value="HlyD-like secretion proteins"/>
    <property type="match status" value="1"/>
</dbReference>
<evidence type="ECO:0000256" key="5">
    <source>
        <dbReference type="ARBA" id="ARBA00023139"/>
    </source>
</evidence>
<feature type="region of interest" description="Disordered" evidence="9">
    <location>
        <begin position="655"/>
        <end position="688"/>
    </location>
</feature>
<dbReference type="EMBL" id="LR700248">
    <property type="protein sequence ID" value="VVH80221.1"/>
    <property type="molecule type" value="Genomic_DNA"/>
</dbReference>
<dbReference type="InterPro" id="IPR010131">
    <property type="entry name" value="MdtP/NodT-like"/>
</dbReference>
<keyword evidence="7 8" id="KW-0449">Lipoprotein</keyword>
<evidence type="ECO:0000256" key="9">
    <source>
        <dbReference type="SAM" id="MobiDB-lite"/>
    </source>
</evidence>
<feature type="compositionally biased region" description="Basic and acidic residues" evidence="9">
    <location>
        <begin position="655"/>
        <end position="665"/>
    </location>
</feature>
<keyword evidence="2 8" id="KW-1134">Transmembrane beta strand</keyword>
<feature type="compositionally biased region" description="Basic residues" evidence="9">
    <location>
        <begin position="490"/>
        <end position="499"/>
    </location>
</feature>
<protein>
    <submittedName>
        <fullName evidence="10">Putative multidrug resistance protein EmrK</fullName>
    </submittedName>
</protein>
<evidence type="ECO:0000256" key="4">
    <source>
        <dbReference type="ARBA" id="ARBA00023136"/>
    </source>
</evidence>
<keyword evidence="3 8" id="KW-0812">Transmembrane</keyword>
<dbReference type="InterPro" id="IPR003423">
    <property type="entry name" value="OMP_efflux"/>
</dbReference>
<feature type="region of interest" description="Disordered" evidence="9">
    <location>
        <begin position="458"/>
        <end position="607"/>
    </location>
</feature>
<evidence type="ECO:0000256" key="3">
    <source>
        <dbReference type="ARBA" id="ARBA00022692"/>
    </source>
</evidence>
<reference evidence="10" key="1">
    <citation type="submission" date="2019-09" db="EMBL/GenBank/DDBJ databases">
        <authorList>
            <person name="Gross C."/>
            <person name="Bohn E."/>
        </authorList>
    </citation>
    <scope>NUCLEOTIDE SEQUENCE</scope>
    <source>
        <strain evidence="10">ID40</strain>
    </source>
</reference>
<keyword evidence="4 8" id="KW-0472">Membrane</keyword>
<dbReference type="AlphaFoldDB" id="A0A5E5QW68"/>